<feature type="compositionally biased region" description="Polar residues" evidence="9">
    <location>
        <begin position="314"/>
        <end position="325"/>
    </location>
</feature>
<reference evidence="12" key="1">
    <citation type="submission" date="2023-10" db="EMBL/GenBank/DDBJ databases">
        <title>Genome assembly of Pristionchus species.</title>
        <authorList>
            <person name="Yoshida K."/>
            <person name="Sommer R.J."/>
        </authorList>
    </citation>
    <scope>NUCLEOTIDE SEQUENCE</scope>
    <source>
        <strain evidence="12">RS0144</strain>
    </source>
</reference>
<evidence type="ECO:0000313" key="12">
    <source>
        <dbReference type="EMBL" id="GMS96202.1"/>
    </source>
</evidence>
<feature type="transmembrane region" description="Helical" evidence="10">
    <location>
        <begin position="29"/>
        <end position="47"/>
    </location>
</feature>
<dbReference type="PROSITE" id="PS50262">
    <property type="entry name" value="G_PROTEIN_RECEP_F1_2"/>
    <property type="match status" value="1"/>
</dbReference>
<keyword evidence="13" id="KW-1185">Reference proteome</keyword>
<dbReference type="GO" id="GO:0005886">
    <property type="term" value="C:plasma membrane"/>
    <property type="evidence" value="ECO:0007669"/>
    <property type="project" value="UniProtKB-SubCell"/>
</dbReference>
<keyword evidence="3 10" id="KW-0812">Transmembrane</keyword>
<evidence type="ECO:0000256" key="1">
    <source>
        <dbReference type="ARBA" id="ARBA00004651"/>
    </source>
</evidence>
<dbReference type="AlphaFoldDB" id="A0AAV5TPM0"/>
<dbReference type="GO" id="GO:0007218">
    <property type="term" value="P:neuropeptide signaling pathway"/>
    <property type="evidence" value="ECO:0007669"/>
    <property type="project" value="TreeGrafter"/>
</dbReference>
<protein>
    <recommendedName>
        <fullName evidence="11">G-protein coupled receptors family 1 profile domain-containing protein</fullName>
    </recommendedName>
</protein>
<sequence length="420" mass="47713">TATVIEDLTTAFVLQAQPPEPITTDYLEMGMLVFLFALGAPLNLAAYTQLSERGVHTRLDLLKQHLNYSDLLVIFLYVPSRSLWLLTYDWRGGNLLCKLVKFGQSLSFQASSNVIVCIALDRLLSIASTSHQIPMKAQRRTKLMLASAWILAMVISSPQLYVWSDYLAFPELGWSQCLQMWDIARDDPVYAALHNIYLNPTDDVDYETLYSFMHVTLVFWFPVAIIMLCYIIVLSWVWLNSQPSTCSSRLSLRITASSKGRNTSLAVTETLETALGKDWKQSTAEDSMAFNKPRIVITNSRDECTHPLTDREQGNGQRQSASSIQGPREHYVNSQSYHARLTRSRAIRTSFLLIAAYIICWLPYNSLSAIRLISPEFGINYVNKLYWLHGLVVLNSVVNPYLYGLFGPIFWRPLRGRADC</sequence>
<keyword evidence="5" id="KW-0297">G-protein coupled receptor</keyword>
<evidence type="ECO:0000256" key="5">
    <source>
        <dbReference type="ARBA" id="ARBA00023040"/>
    </source>
</evidence>
<evidence type="ECO:0000259" key="11">
    <source>
        <dbReference type="PROSITE" id="PS50262"/>
    </source>
</evidence>
<feature type="domain" description="G-protein coupled receptors family 1 profile" evidence="11">
    <location>
        <begin position="39"/>
        <end position="403"/>
    </location>
</feature>
<keyword evidence="4 10" id="KW-1133">Transmembrane helix</keyword>
<comment type="caution">
    <text evidence="12">The sequence shown here is derived from an EMBL/GenBank/DDBJ whole genome shotgun (WGS) entry which is preliminary data.</text>
</comment>
<keyword evidence="6 10" id="KW-0472">Membrane</keyword>
<dbReference type="Pfam" id="PF00001">
    <property type="entry name" value="7tm_1"/>
    <property type="match status" value="1"/>
</dbReference>
<dbReference type="PRINTS" id="PR00237">
    <property type="entry name" value="GPCRRHODOPSN"/>
</dbReference>
<proteinExistence type="predicted"/>
<evidence type="ECO:0000256" key="4">
    <source>
        <dbReference type="ARBA" id="ARBA00022989"/>
    </source>
</evidence>
<name>A0AAV5TPM0_9BILA</name>
<organism evidence="12 13">
    <name type="scientific">Pristionchus entomophagus</name>
    <dbReference type="NCBI Taxonomy" id="358040"/>
    <lineage>
        <taxon>Eukaryota</taxon>
        <taxon>Metazoa</taxon>
        <taxon>Ecdysozoa</taxon>
        <taxon>Nematoda</taxon>
        <taxon>Chromadorea</taxon>
        <taxon>Rhabditida</taxon>
        <taxon>Rhabditina</taxon>
        <taxon>Diplogasteromorpha</taxon>
        <taxon>Diplogasteroidea</taxon>
        <taxon>Neodiplogasteridae</taxon>
        <taxon>Pristionchus</taxon>
    </lineage>
</organism>
<dbReference type="InterPro" id="IPR000276">
    <property type="entry name" value="GPCR_Rhodpsn"/>
</dbReference>
<evidence type="ECO:0000256" key="2">
    <source>
        <dbReference type="ARBA" id="ARBA00022475"/>
    </source>
</evidence>
<dbReference type="PANTHER" id="PTHR24230:SF120">
    <property type="entry name" value="G-PROTEIN COUPLED RECEPTOR DAF-38"/>
    <property type="match status" value="1"/>
</dbReference>
<dbReference type="SUPFAM" id="SSF81321">
    <property type="entry name" value="Family A G protein-coupled receptor-like"/>
    <property type="match status" value="1"/>
</dbReference>
<feature type="transmembrane region" description="Helical" evidence="10">
    <location>
        <begin position="385"/>
        <end position="406"/>
    </location>
</feature>
<feature type="transmembrane region" description="Helical" evidence="10">
    <location>
        <begin position="350"/>
        <end position="373"/>
    </location>
</feature>
<feature type="transmembrane region" description="Helical" evidence="10">
    <location>
        <begin position="145"/>
        <end position="164"/>
    </location>
</feature>
<evidence type="ECO:0000313" key="13">
    <source>
        <dbReference type="Proteomes" id="UP001432027"/>
    </source>
</evidence>
<evidence type="ECO:0000256" key="9">
    <source>
        <dbReference type="SAM" id="MobiDB-lite"/>
    </source>
</evidence>
<evidence type="ECO:0000256" key="3">
    <source>
        <dbReference type="ARBA" id="ARBA00022692"/>
    </source>
</evidence>
<gene>
    <name evidence="12" type="ORF">PENTCL1PPCAC_18377</name>
</gene>
<evidence type="ECO:0000256" key="6">
    <source>
        <dbReference type="ARBA" id="ARBA00023136"/>
    </source>
</evidence>
<dbReference type="Gene3D" id="1.20.1070.10">
    <property type="entry name" value="Rhodopsin 7-helix transmembrane proteins"/>
    <property type="match status" value="1"/>
</dbReference>
<evidence type="ECO:0000256" key="7">
    <source>
        <dbReference type="ARBA" id="ARBA00023170"/>
    </source>
</evidence>
<keyword evidence="2" id="KW-1003">Cell membrane</keyword>
<keyword evidence="7" id="KW-0675">Receptor</keyword>
<dbReference type="InterPro" id="IPR017452">
    <property type="entry name" value="GPCR_Rhodpsn_7TM"/>
</dbReference>
<comment type="subcellular location">
    <subcellularLocation>
        <location evidence="1">Cell membrane</location>
        <topology evidence="1">Multi-pass membrane protein</topology>
    </subcellularLocation>
</comment>
<feature type="region of interest" description="Disordered" evidence="9">
    <location>
        <begin position="306"/>
        <end position="326"/>
    </location>
</feature>
<dbReference type="GO" id="GO:0008528">
    <property type="term" value="F:G protein-coupled peptide receptor activity"/>
    <property type="evidence" value="ECO:0007669"/>
    <property type="project" value="TreeGrafter"/>
</dbReference>
<dbReference type="PANTHER" id="PTHR24230">
    <property type="entry name" value="G-PROTEIN COUPLED RECEPTOR"/>
    <property type="match status" value="1"/>
</dbReference>
<accession>A0AAV5TPM0</accession>
<dbReference type="EMBL" id="BTSX01000004">
    <property type="protein sequence ID" value="GMS96202.1"/>
    <property type="molecule type" value="Genomic_DNA"/>
</dbReference>
<dbReference type="Proteomes" id="UP001432027">
    <property type="component" value="Unassembled WGS sequence"/>
</dbReference>
<evidence type="ECO:0000256" key="8">
    <source>
        <dbReference type="ARBA" id="ARBA00023224"/>
    </source>
</evidence>
<evidence type="ECO:0000256" key="10">
    <source>
        <dbReference type="SAM" id="Phobius"/>
    </source>
</evidence>
<feature type="transmembrane region" description="Helical" evidence="10">
    <location>
        <begin position="217"/>
        <end position="239"/>
    </location>
</feature>
<feature type="non-terminal residue" evidence="12">
    <location>
        <position position="1"/>
    </location>
</feature>
<keyword evidence="8" id="KW-0807">Transducer</keyword>